<evidence type="ECO:0000256" key="2">
    <source>
        <dbReference type="ARBA" id="ARBA00022737"/>
    </source>
</evidence>
<keyword evidence="8" id="KW-0472">Membrane</keyword>
<dbReference type="PANTHER" id="PTHR43096:SF26">
    <property type="entry name" value="CR-TYPE DOMAIN-CONTAINING PROTEIN"/>
    <property type="match status" value="1"/>
</dbReference>
<dbReference type="Pfam" id="PF13456">
    <property type="entry name" value="RVT_3"/>
    <property type="match status" value="1"/>
</dbReference>
<dbReference type="InterPro" id="IPR001305">
    <property type="entry name" value="HSP_DnaJ_Cys-rich_dom"/>
</dbReference>
<evidence type="ECO:0000256" key="5">
    <source>
        <dbReference type="ARBA" id="ARBA00023186"/>
    </source>
</evidence>
<feature type="domain" description="J" evidence="9">
    <location>
        <begin position="325"/>
        <end position="396"/>
    </location>
</feature>
<dbReference type="CDD" id="cd10719">
    <property type="entry name" value="DnaJ_zf"/>
    <property type="match status" value="1"/>
</dbReference>
<reference evidence="11" key="1">
    <citation type="submission" date="2022-08" db="EMBL/GenBank/DDBJ databases">
        <authorList>
            <person name="Gutierrez-Valencia J."/>
        </authorList>
    </citation>
    <scope>NUCLEOTIDE SEQUENCE</scope>
</reference>
<dbReference type="HAMAP" id="MF_01152">
    <property type="entry name" value="DnaJ"/>
    <property type="match status" value="1"/>
</dbReference>
<feature type="compositionally biased region" description="Low complexity" evidence="7">
    <location>
        <begin position="698"/>
        <end position="708"/>
    </location>
</feature>
<dbReference type="CDD" id="cd10747">
    <property type="entry name" value="DnaJ_C"/>
    <property type="match status" value="1"/>
</dbReference>
<dbReference type="PANTHER" id="PTHR43096">
    <property type="entry name" value="DNAJ HOMOLOG 1, MITOCHONDRIAL-RELATED"/>
    <property type="match status" value="1"/>
</dbReference>
<name>A0AAV0IUF9_9ROSI</name>
<dbReference type="GO" id="GO:0042026">
    <property type="term" value="P:protein refolding"/>
    <property type="evidence" value="ECO:0007669"/>
    <property type="project" value="TreeGrafter"/>
</dbReference>
<dbReference type="GO" id="GO:0009408">
    <property type="term" value="P:response to heat"/>
    <property type="evidence" value="ECO:0007669"/>
    <property type="project" value="InterPro"/>
</dbReference>
<keyword evidence="4 6" id="KW-0862">Zinc</keyword>
<dbReference type="SUPFAM" id="SSF49493">
    <property type="entry name" value="HSP40/DnaJ peptide-binding domain"/>
    <property type="match status" value="2"/>
</dbReference>
<dbReference type="SMART" id="SM00271">
    <property type="entry name" value="DnaJ"/>
    <property type="match status" value="1"/>
</dbReference>
<comment type="caution">
    <text evidence="11">The sequence shown here is derived from an EMBL/GenBank/DDBJ whole genome shotgun (WGS) entry which is preliminary data.</text>
</comment>
<dbReference type="InterPro" id="IPR012724">
    <property type="entry name" value="DnaJ"/>
</dbReference>
<dbReference type="Pfam" id="PF00226">
    <property type="entry name" value="DnaJ"/>
    <property type="match status" value="1"/>
</dbReference>
<proteinExistence type="inferred from homology"/>
<keyword evidence="2" id="KW-0677">Repeat</keyword>
<dbReference type="PRINTS" id="PR00625">
    <property type="entry name" value="JDOMAIN"/>
</dbReference>
<keyword evidence="5" id="KW-0143">Chaperone</keyword>
<feature type="region of interest" description="Disordered" evidence="7">
    <location>
        <begin position="698"/>
        <end position="726"/>
    </location>
</feature>
<evidence type="ECO:0000256" key="3">
    <source>
        <dbReference type="ARBA" id="ARBA00022771"/>
    </source>
</evidence>
<dbReference type="GO" id="GO:0003676">
    <property type="term" value="F:nucleic acid binding"/>
    <property type="evidence" value="ECO:0007669"/>
    <property type="project" value="InterPro"/>
</dbReference>
<feature type="zinc finger region" description="CR-type" evidence="6">
    <location>
        <begin position="473"/>
        <end position="555"/>
    </location>
</feature>
<keyword evidence="1 6" id="KW-0479">Metal-binding</keyword>
<dbReference type="InterPro" id="IPR036869">
    <property type="entry name" value="J_dom_sf"/>
</dbReference>
<keyword evidence="8" id="KW-0812">Transmembrane</keyword>
<dbReference type="InterPro" id="IPR002156">
    <property type="entry name" value="RNaseH_domain"/>
</dbReference>
<dbReference type="PROSITE" id="PS51188">
    <property type="entry name" value="ZF_CR"/>
    <property type="match status" value="1"/>
</dbReference>
<dbReference type="InterPro" id="IPR036410">
    <property type="entry name" value="HSP_DnaJ_Cys-rich_dom_sf"/>
</dbReference>
<evidence type="ECO:0000313" key="12">
    <source>
        <dbReference type="Proteomes" id="UP001154282"/>
    </source>
</evidence>
<evidence type="ECO:0000259" key="9">
    <source>
        <dbReference type="PROSITE" id="PS50076"/>
    </source>
</evidence>
<dbReference type="Gene3D" id="1.10.287.110">
    <property type="entry name" value="DnaJ domain"/>
    <property type="match status" value="1"/>
</dbReference>
<dbReference type="GO" id="GO:0004523">
    <property type="term" value="F:RNA-DNA hybrid ribonuclease activity"/>
    <property type="evidence" value="ECO:0007669"/>
    <property type="project" value="InterPro"/>
</dbReference>
<dbReference type="CDD" id="cd06222">
    <property type="entry name" value="RNase_H_like"/>
    <property type="match status" value="1"/>
</dbReference>
<evidence type="ECO:0000256" key="6">
    <source>
        <dbReference type="PROSITE-ProRule" id="PRU00546"/>
    </source>
</evidence>
<dbReference type="InterPro" id="IPR044730">
    <property type="entry name" value="RNase_H-like_dom_plant"/>
</dbReference>
<keyword evidence="12" id="KW-1185">Reference proteome</keyword>
<dbReference type="SUPFAM" id="SSF57938">
    <property type="entry name" value="DnaJ/Hsp40 cysteine-rich domain"/>
    <property type="match status" value="1"/>
</dbReference>
<dbReference type="GO" id="GO:0031072">
    <property type="term" value="F:heat shock protein binding"/>
    <property type="evidence" value="ECO:0007669"/>
    <property type="project" value="InterPro"/>
</dbReference>
<evidence type="ECO:0000256" key="4">
    <source>
        <dbReference type="ARBA" id="ARBA00022833"/>
    </source>
</evidence>
<keyword evidence="8" id="KW-1133">Transmembrane helix</keyword>
<dbReference type="Gene3D" id="2.10.230.10">
    <property type="entry name" value="Heat shock protein DnaJ, cysteine-rich domain"/>
    <property type="match status" value="1"/>
</dbReference>
<dbReference type="Pfam" id="PF01556">
    <property type="entry name" value="DnaJ_C"/>
    <property type="match status" value="1"/>
</dbReference>
<organism evidence="11 12">
    <name type="scientific">Linum tenue</name>
    <dbReference type="NCBI Taxonomy" id="586396"/>
    <lineage>
        <taxon>Eukaryota</taxon>
        <taxon>Viridiplantae</taxon>
        <taxon>Streptophyta</taxon>
        <taxon>Embryophyta</taxon>
        <taxon>Tracheophyta</taxon>
        <taxon>Spermatophyta</taxon>
        <taxon>Magnoliopsida</taxon>
        <taxon>eudicotyledons</taxon>
        <taxon>Gunneridae</taxon>
        <taxon>Pentapetalae</taxon>
        <taxon>rosids</taxon>
        <taxon>fabids</taxon>
        <taxon>Malpighiales</taxon>
        <taxon>Linaceae</taxon>
        <taxon>Linum</taxon>
    </lineage>
</organism>
<dbReference type="CDD" id="cd06257">
    <property type="entry name" value="DnaJ"/>
    <property type="match status" value="1"/>
</dbReference>
<dbReference type="EMBL" id="CAMGYJ010000004">
    <property type="protein sequence ID" value="CAI0400329.1"/>
    <property type="molecule type" value="Genomic_DNA"/>
</dbReference>
<dbReference type="Pfam" id="PF00684">
    <property type="entry name" value="DnaJ_CXXCXGXG"/>
    <property type="match status" value="1"/>
</dbReference>
<keyword evidence="3 6" id="KW-0863">Zinc-finger</keyword>
<dbReference type="InterPro" id="IPR001623">
    <property type="entry name" value="DnaJ_domain"/>
</dbReference>
<feature type="transmembrane region" description="Helical" evidence="8">
    <location>
        <begin position="764"/>
        <end position="783"/>
    </location>
</feature>
<evidence type="ECO:0000256" key="1">
    <source>
        <dbReference type="ARBA" id="ARBA00022723"/>
    </source>
</evidence>
<dbReference type="PROSITE" id="PS50076">
    <property type="entry name" value="DNAJ_2"/>
    <property type="match status" value="1"/>
</dbReference>
<protein>
    <submittedName>
        <fullName evidence="11">Uncharacterized protein</fullName>
    </submittedName>
</protein>
<dbReference type="GO" id="GO:0051082">
    <property type="term" value="F:unfolded protein binding"/>
    <property type="evidence" value="ECO:0007669"/>
    <property type="project" value="InterPro"/>
</dbReference>
<dbReference type="SUPFAM" id="SSF46565">
    <property type="entry name" value="Chaperone J-domain"/>
    <property type="match status" value="1"/>
</dbReference>
<sequence length="794" mass="86886">MGLPVDAVVRELIDEEEEKWDDTLLESCFPTSMAQASKQIPLCSPEDPDRLTWADSVDGQYTAKEGYKVWLRNFQSQHEERRVKRVKGIRDPTLGEAMTVEFGLQLARRHQLATPFVETDCLSVVNSLEKADEVHTEVGTVLRSIMRLVAMTCVGRVMHVSRQANEAAHIMAYTRARWDIADVCFDRPPLNLLDQLVSDNVTQHRTLNRRPAIHPLRPVVVISASSKCPIDNFSSSPAITMPTIQTHCYLPSPGFVSRRSLLPGAPTPIGHGSLGFGFSAPSHSVKFSFPADSFGRKSSSFGSDKGSANGQRRRRCGTVRAAGRDHYSTLNVGRKASLQEIKSAYRKLARKYHPDLNRGPGAEDKFKEISAAYEVIALSATVLSDDEKRSVYDRFGEAGLQGEYDGSAAGSPEMDPFDIYNTFFGGSDGIFGGRDGAGGFGFNFRHTAKQDLDIQYCISACDLFLSLEESVFGGEQNIEVSGFETCGTCDGTGAKSSDCIKSCTGCGGKGGVMKTQRTPFGMISQVSTCSKCGGKGKVITDCCQRCGGSGNISAKRQMRLNIPPGVSNGSTIKLRGEGNFDKMRGFAGNLYLNIHVNEKRGIQRDGLNLYSKINIDYTEAILGAVLKVETVEGAKDLHIPPGIQPGETVKLLRLGVPDINKPSVRGDHHFTVNVLIPKYISDRERALVKELVSFKSSSKANDTSSDSSGTFKGNARRDRTQRSKGVASVWGTIKDFMGKRRDQQRFSSVTLSTPPLTLARSSELPIQVSILGVVLLTIFLTFTRRINEMNAKKQ</sequence>
<dbReference type="GO" id="GO:0005524">
    <property type="term" value="F:ATP binding"/>
    <property type="evidence" value="ECO:0007669"/>
    <property type="project" value="InterPro"/>
</dbReference>
<dbReference type="Proteomes" id="UP001154282">
    <property type="component" value="Unassembled WGS sequence"/>
</dbReference>
<evidence type="ECO:0000259" key="10">
    <source>
        <dbReference type="PROSITE" id="PS51188"/>
    </source>
</evidence>
<feature type="domain" description="CR-type" evidence="10">
    <location>
        <begin position="473"/>
        <end position="555"/>
    </location>
</feature>
<dbReference type="GO" id="GO:0009535">
    <property type="term" value="C:chloroplast thylakoid membrane"/>
    <property type="evidence" value="ECO:0007669"/>
    <property type="project" value="TreeGrafter"/>
</dbReference>
<evidence type="ECO:0000256" key="8">
    <source>
        <dbReference type="SAM" id="Phobius"/>
    </source>
</evidence>
<dbReference type="AlphaFoldDB" id="A0AAV0IUF9"/>
<dbReference type="InterPro" id="IPR008971">
    <property type="entry name" value="HSP40/DnaJ_pept-bd"/>
</dbReference>
<accession>A0AAV0IUF9</accession>
<evidence type="ECO:0000256" key="7">
    <source>
        <dbReference type="SAM" id="MobiDB-lite"/>
    </source>
</evidence>
<evidence type="ECO:0000313" key="11">
    <source>
        <dbReference type="EMBL" id="CAI0400329.1"/>
    </source>
</evidence>
<dbReference type="InterPro" id="IPR002939">
    <property type="entry name" value="DnaJ_C"/>
</dbReference>
<dbReference type="Gene3D" id="2.60.260.20">
    <property type="entry name" value="Urease metallochaperone UreE, N-terminal domain"/>
    <property type="match status" value="2"/>
</dbReference>
<dbReference type="FunFam" id="2.10.230.10:FF:000002">
    <property type="entry name" value="Molecular chaperone DnaJ"/>
    <property type="match status" value="1"/>
</dbReference>
<dbReference type="GO" id="GO:0008270">
    <property type="term" value="F:zinc ion binding"/>
    <property type="evidence" value="ECO:0007669"/>
    <property type="project" value="UniProtKB-KW"/>
</dbReference>
<gene>
    <name evidence="11" type="ORF">LITE_LOCUS10710</name>
</gene>